<evidence type="ECO:0000313" key="2">
    <source>
        <dbReference type="EMBL" id="CAF1371178.1"/>
    </source>
</evidence>
<dbReference type="OrthoDB" id="10051975at2759"/>
<comment type="caution">
    <text evidence="2">The sequence shown here is derived from an EMBL/GenBank/DDBJ whole genome shotgun (WGS) entry which is preliminary data.</text>
</comment>
<protein>
    <submittedName>
        <fullName evidence="2">Uncharacterized protein</fullName>
    </submittedName>
</protein>
<evidence type="ECO:0000256" key="1">
    <source>
        <dbReference type="SAM" id="MobiDB-lite"/>
    </source>
</evidence>
<dbReference type="AlphaFoldDB" id="A0A815IP36"/>
<dbReference type="EMBL" id="CAJNOU010004354">
    <property type="protein sequence ID" value="CAF1438107.1"/>
    <property type="molecule type" value="Genomic_DNA"/>
</dbReference>
<sequence>MQPLHFFAFPDVKSENTDEIERIEGFTSCCLCYQTFTFTSTTSTRNIPSHSCVKNLLNTKITTYTRTASSSPQIKRGSMMNNYKQVKLNERELNTISSVDDNRLKNILQEFVILRARYGEFNLNNALRGADTISNHIYNLADECRTQLNEIIHEPLGSGAIYVSPDLWSDNHRKISYLGMLVTFVDDKFVYYIVALSCKPFIGDNQAAENLLINDLNKDIQANGGVSLKQSTIIRWLSLIHLLKKKLKNIDEYVLKQLICLLQPFKQVLQLVQQGDSPSLYMVLPCVLSLKKALSSFDELLKHQTSKITNNNEEDNDENTDKESELLTES</sequence>
<feature type="region of interest" description="Disordered" evidence="1">
    <location>
        <begin position="308"/>
        <end position="330"/>
    </location>
</feature>
<accession>A0A815IP36</accession>
<proteinExistence type="predicted"/>
<reference evidence="2" key="1">
    <citation type="submission" date="2021-02" db="EMBL/GenBank/DDBJ databases">
        <authorList>
            <person name="Nowell W R."/>
        </authorList>
    </citation>
    <scope>NUCLEOTIDE SEQUENCE</scope>
</reference>
<evidence type="ECO:0000313" key="3">
    <source>
        <dbReference type="EMBL" id="CAF1438107.1"/>
    </source>
</evidence>
<organism evidence="2 4">
    <name type="scientific">Rotaria sordida</name>
    <dbReference type="NCBI Taxonomy" id="392033"/>
    <lineage>
        <taxon>Eukaryota</taxon>
        <taxon>Metazoa</taxon>
        <taxon>Spiralia</taxon>
        <taxon>Gnathifera</taxon>
        <taxon>Rotifera</taxon>
        <taxon>Eurotatoria</taxon>
        <taxon>Bdelloidea</taxon>
        <taxon>Philodinida</taxon>
        <taxon>Philodinidae</taxon>
        <taxon>Rotaria</taxon>
    </lineage>
</organism>
<dbReference type="Proteomes" id="UP000663882">
    <property type="component" value="Unassembled WGS sequence"/>
</dbReference>
<feature type="compositionally biased region" description="Basic and acidic residues" evidence="1">
    <location>
        <begin position="319"/>
        <end position="330"/>
    </location>
</feature>
<gene>
    <name evidence="2" type="ORF">RFH988_LOCUS33347</name>
    <name evidence="3" type="ORF">SEV965_LOCUS33087</name>
</gene>
<dbReference type="Proteomes" id="UP000663889">
    <property type="component" value="Unassembled WGS sequence"/>
</dbReference>
<name>A0A815IP36_9BILA</name>
<dbReference type="SUPFAM" id="SSF53098">
    <property type="entry name" value="Ribonuclease H-like"/>
    <property type="match status" value="1"/>
</dbReference>
<evidence type="ECO:0000313" key="4">
    <source>
        <dbReference type="Proteomes" id="UP000663882"/>
    </source>
</evidence>
<dbReference type="EMBL" id="CAJNOO010004164">
    <property type="protein sequence ID" value="CAF1371178.1"/>
    <property type="molecule type" value="Genomic_DNA"/>
</dbReference>
<dbReference type="InterPro" id="IPR012337">
    <property type="entry name" value="RNaseH-like_sf"/>
</dbReference>